<dbReference type="Proteomes" id="UP000772812">
    <property type="component" value="Unassembled WGS sequence"/>
</dbReference>
<gene>
    <name evidence="1" type="ORF">GWK41_07395</name>
</gene>
<organism evidence="1 2">
    <name type="scientific">Persephonella atlantica</name>
    <dbReference type="NCBI Taxonomy" id="2699429"/>
    <lineage>
        <taxon>Bacteria</taxon>
        <taxon>Pseudomonadati</taxon>
        <taxon>Aquificota</taxon>
        <taxon>Aquificia</taxon>
        <taxon>Aquificales</taxon>
        <taxon>Hydrogenothermaceae</taxon>
        <taxon>Persephonella</taxon>
    </lineage>
</organism>
<accession>A0ABS1GJ08</accession>
<dbReference type="EMBL" id="JAACYA010000002">
    <property type="protein sequence ID" value="MBK3332890.1"/>
    <property type="molecule type" value="Genomic_DNA"/>
</dbReference>
<reference evidence="1 2" key="1">
    <citation type="journal article" date="2021" name="Syst. Appl. Microbiol.">
        <title>Persephonella atlantica sp. nov.: How to adapt to physico-chemical gradients in high temperature hydrothermal habitats.</title>
        <authorList>
            <person name="Francois D.X."/>
            <person name="Godfroy A."/>
            <person name="Mathien C."/>
            <person name="Aube J."/>
            <person name="Cathalot C."/>
            <person name="Lesongeur F."/>
            <person name="L'Haridon S."/>
            <person name="Philippon X."/>
            <person name="Roussel E.G."/>
        </authorList>
    </citation>
    <scope>NUCLEOTIDE SEQUENCE [LARGE SCALE GENOMIC DNA]</scope>
    <source>
        <strain evidence="1 2">MO1340</strain>
    </source>
</reference>
<comment type="caution">
    <text evidence="1">The sequence shown here is derived from an EMBL/GenBank/DDBJ whole genome shotgun (WGS) entry which is preliminary data.</text>
</comment>
<dbReference type="SUPFAM" id="SSF53850">
    <property type="entry name" value="Periplasmic binding protein-like II"/>
    <property type="match status" value="1"/>
</dbReference>
<protein>
    <submittedName>
        <fullName evidence="1">Phosphate/phosphite/phosphonate ABC transporter substrate-binding protein</fullName>
    </submittedName>
</protein>
<sequence>MRVAAGLLLFFAFIYSSFASERLILAVLSSGNPVEEYRRFKALSDYLSERLGVGIKLKIFGKYTDMLQFYEENTVDISISCPVVYYKIAEKHNVYAAAVVKIKGHVVEAGVIVVREDSSIKSVKQLKGKKITLGSSICASNCVMPLYILSKNGIRYTDISDMWNSGSDKAAILSVISGLADAAGVKEESAQKFLGKGIKIIAKSPYVPRYVVAVHGDLPENLRKKITDILYSLKDREVLRQIGIDGFEKPDRSMFSIVKDYNNILSQYPLLQ</sequence>
<proteinExistence type="predicted"/>
<evidence type="ECO:0000313" key="2">
    <source>
        <dbReference type="Proteomes" id="UP000772812"/>
    </source>
</evidence>
<evidence type="ECO:0000313" key="1">
    <source>
        <dbReference type="EMBL" id="MBK3332890.1"/>
    </source>
</evidence>
<dbReference type="Pfam" id="PF12974">
    <property type="entry name" value="Phosphonate-bd"/>
    <property type="match status" value="1"/>
</dbReference>
<dbReference type="PANTHER" id="PTHR35841:SF1">
    <property type="entry name" value="PHOSPHONATES-BINDING PERIPLASMIC PROTEIN"/>
    <property type="match status" value="1"/>
</dbReference>
<keyword evidence="2" id="KW-1185">Reference proteome</keyword>
<dbReference type="Gene3D" id="3.40.190.10">
    <property type="entry name" value="Periplasmic binding protein-like II"/>
    <property type="match status" value="2"/>
</dbReference>
<dbReference type="PANTHER" id="PTHR35841">
    <property type="entry name" value="PHOSPHONATES-BINDING PERIPLASMIC PROTEIN"/>
    <property type="match status" value="1"/>
</dbReference>
<name>A0ABS1GJ08_9AQUI</name>